<proteinExistence type="predicted"/>
<keyword evidence="2" id="KW-1185">Reference proteome</keyword>
<name>A0A1L9BK80_9BACT</name>
<comment type="caution">
    <text evidence="1">The sequence shown here is derived from an EMBL/GenBank/DDBJ whole genome shotgun (WGS) entry which is preliminary data.</text>
</comment>
<sequence length="299" mass="33020">MRPFSHGTELVAPPDRVDPALDALSLWARTVYRRRLDDTREALARIMVVDLYHLILIERASSETVSIAPALYTLLKDLGHSCLGVYSGILPWLRGGSVPDPAVELAPLVEHLRRGQQRFEQLAPGPEERALGGEIFALHEELLAHAASGQPLGARELEAWGRALGPRLERAFRWAAHAQVDAIHAAVTGWAASRGEEPWTNLWVVPLGPRIAREGFLQTQYFERLLGAEGARERLVFGENLAGVPDALRLLTSVVLDRALSLTLFGDPRRLEVDILAQGARERLDEIFGVSRHAWPACG</sequence>
<organism evidence="1 2">
    <name type="scientific">Cystobacter ferrugineus</name>
    <dbReference type="NCBI Taxonomy" id="83449"/>
    <lineage>
        <taxon>Bacteria</taxon>
        <taxon>Pseudomonadati</taxon>
        <taxon>Myxococcota</taxon>
        <taxon>Myxococcia</taxon>
        <taxon>Myxococcales</taxon>
        <taxon>Cystobacterineae</taxon>
        <taxon>Archangiaceae</taxon>
        <taxon>Cystobacter</taxon>
    </lineage>
</organism>
<accession>A0A1L9BK80</accession>
<protein>
    <submittedName>
        <fullName evidence="1">Uncharacterized protein</fullName>
    </submittedName>
</protein>
<dbReference type="AlphaFoldDB" id="A0A1L9BK80"/>
<dbReference type="RefSeq" id="WP_071896788.1">
    <property type="nucleotide sequence ID" value="NZ_MPIN01000001.1"/>
</dbReference>
<dbReference type="Proteomes" id="UP000182229">
    <property type="component" value="Unassembled WGS sequence"/>
</dbReference>
<reference evidence="1 2" key="2">
    <citation type="submission" date="2016-12" db="EMBL/GenBank/DDBJ databases">
        <title>Draft Genome Sequence of Cystobacter ferrugineus Strain Cbfe23.</title>
        <authorList>
            <person name="Akbar S."/>
            <person name="Dowd S.E."/>
            <person name="Stevens D.C."/>
        </authorList>
    </citation>
    <scope>NUCLEOTIDE SEQUENCE [LARGE SCALE GENOMIC DNA]</scope>
    <source>
        <strain evidence="1 2">Cbfe23</strain>
    </source>
</reference>
<dbReference type="STRING" id="83449.BON30_05785"/>
<dbReference type="OrthoDB" id="5510717at2"/>
<gene>
    <name evidence="1" type="ORF">BON30_05785</name>
</gene>
<evidence type="ECO:0000313" key="2">
    <source>
        <dbReference type="Proteomes" id="UP000182229"/>
    </source>
</evidence>
<reference evidence="2" key="1">
    <citation type="submission" date="2016-11" db="EMBL/GenBank/DDBJ databases">
        <authorList>
            <person name="Shukria A."/>
            <person name="Stevens D.C."/>
        </authorList>
    </citation>
    <scope>NUCLEOTIDE SEQUENCE [LARGE SCALE GENOMIC DNA]</scope>
    <source>
        <strain evidence="2">Cbfe23</strain>
    </source>
</reference>
<dbReference type="EMBL" id="MPIN01000001">
    <property type="protein sequence ID" value="OJH42690.1"/>
    <property type="molecule type" value="Genomic_DNA"/>
</dbReference>
<evidence type="ECO:0000313" key="1">
    <source>
        <dbReference type="EMBL" id="OJH42690.1"/>
    </source>
</evidence>